<keyword evidence="3" id="KW-0540">Nuclease</keyword>
<name>A0ABQ4ZY88_9ASTR</name>
<dbReference type="Pfam" id="PF13456">
    <property type="entry name" value="RVT_3"/>
    <property type="match status" value="1"/>
</dbReference>
<dbReference type="SUPFAM" id="SSF56672">
    <property type="entry name" value="DNA/RNA polymerases"/>
    <property type="match status" value="1"/>
</dbReference>
<dbReference type="PANTHER" id="PTHR48475:SF2">
    <property type="entry name" value="RIBONUCLEASE H"/>
    <property type="match status" value="1"/>
</dbReference>
<organism evidence="10 11">
    <name type="scientific">Tanacetum coccineum</name>
    <dbReference type="NCBI Taxonomy" id="301880"/>
    <lineage>
        <taxon>Eukaryota</taxon>
        <taxon>Viridiplantae</taxon>
        <taxon>Streptophyta</taxon>
        <taxon>Embryophyta</taxon>
        <taxon>Tracheophyta</taxon>
        <taxon>Spermatophyta</taxon>
        <taxon>Magnoliopsida</taxon>
        <taxon>eudicotyledons</taxon>
        <taxon>Gunneridae</taxon>
        <taxon>Pentapetalae</taxon>
        <taxon>asterids</taxon>
        <taxon>campanulids</taxon>
        <taxon>Asterales</taxon>
        <taxon>Asteraceae</taxon>
        <taxon>Asteroideae</taxon>
        <taxon>Anthemideae</taxon>
        <taxon>Anthemidinae</taxon>
        <taxon>Tanacetum</taxon>
    </lineage>
</organism>
<evidence type="ECO:0000256" key="3">
    <source>
        <dbReference type="ARBA" id="ARBA00022722"/>
    </source>
</evidence>
<dbReference type="Proteomes" id="UP001151760">
    <property type="component" value="Unassembled WGS sequence"/>
</dbReference>
<dbReference type="SUPFAM" id="SSF53098">
    <property type="entry name" value="Ribonuclease H-like"/>
    <property type="match status" value="1"/>
</dbReference>
<dbReference type="Pfam" id="PF17917">
    <property type="entry name" value="RT_RNaseH"/>
    <property type="match status" value="1"/>
</dbReference>
<dbReference type="PANTHER" id="PTHR48475">
    <property type="entry name" value="RIBONUCLEASE H"/>
    <property type="match status" value="1"/>
</dbReference>
<reference evidence="10" key="2">
    <citation type="submission" date="2022-01" db="EMBL/GenBank/DDBJ databases">
        <authorList>
            <person name="Yamashiro T."/>
            <person name="Shiraishi A."/>
            <person name="Satake H."/>
            <person name="Nakayama K."/>
        </authorList>
    </citation>
    <scope>NUCLEOTIDE SEQUENCE</scope>
</reference>
<dbReference type="InterPro" id="IPR002156">
    <property type="entry name" value="RNaseH_domain"/>
</dbReference>
<dbReference type="Gene3D" id="3.30.420.10">
    <property type="entry name" value="Ribonuclease H-like superfamily/Ribonuclease H"/>
    <property type="match status" value="1"/>
</dbReference>
<keyword evidence="4" id="KW-0255">Endonuclease</keyword>
<dbReference type="CDD" id="cd01647">
    <property type="entry name" value="RT_LTR"/>
    <property type="match status" value="1"/>
</dbReference>
<dbReference type="InterPro" id="IPR043502">
    <property type="entry name" value="DNA/RNA_pol_sf"/>
</dbReference>
<evidence type="ECO:0000259" key="9">
    <source>
        <dbReference type="Pfam" id="PF17917"/>
    </source>
</evidence>
<feature type="domain" description="Reverse transcriptase" evidence="7">
    <location>
        <begin position="2"/>
        <end position="102"/>
    </location>
</feature>
<keyword evidence="5" id="KW-0378">Hydrolase</keyword>
<feature type="domain" description="Reverse transcriptase RNase H-like" evidence="9">
    <location>
        <begin position="200"/>
        <end position="295"/>
    </location>
</feature>
<protein>
    <submittedName>
        <fullName evidence="10">Reverse transcriptase domain-containing protein</fullName>
    </submittedName>
</protein>
<accession>A0ABQ4ZY88</accession>
<evidence type="ECO:0000256" key="2">
    <source>
        <dbReference type="ARBA" id="ARBA00022695"/>
    </source>
</evidence>
<feature type="domain" description="RNase H type-1" evidence="8">
    <location>
        <begin position="352"/>
        <end position="417"/>
    </location>
</feature>
<dbReference type="InterPro" id="IPR041373">
    <property type="entry name" value="RT_RNaseH"/>
</dbReference>
<evidence type="ECO:0000256" key="4">
    <source>
        <dbReference type="ARBA" id="ARBA00022759"/>
    </source>
</evidence>
<evidence type="ECO:0000313" key="11">
    <source>
        <dbReference type="Proteomes" id="UP001151760"/>
    </source>
</evidence>
<dbReference type="GO" id="GO:0003964">
    <property type="term" value="F:RNA-directed DNA polymerase activity"/>
    <property type="evidence" value="ECO:0007669"/>
    <property type="project" value="UniProtKB-KW"/>
</dbReference>
<evidence type="ECO:0000313" key="10">
    <source>
        <dbReference type="EMBL" id="GJS94306.1"/>
    </source>
</evidence>
<comment type="caution">
    <text evidence="10">The sequence shown here is derived from an EMBL/GenBank/DDBJ whole genome shotgun (WGS) entry which is preliminary data.</text>
</comment>
<dbReference type="InterPro" id="IPR012337">
    <property type="entry name" value="RNaseH-like_sf"/>
</dbReference>
<keyword evidence="11" id="KW-1185">Reference proteome</keyword>
<dbReference type="EMBL" id="BQNB010011722">
    <property type="protein sequence ID" value="GJS94306.1"/>
    <property type="molecule type" value="Genomic_DNA"/>
</dbReference>
<proteinExistence type="predicted"/>
<keyword evidence="6 10" id="KW-0695">RNA-directed DNA polymerase</keyword>
<dbReference type="InterPro" id="IPR036397">
    <property type="entry name" value="RNaseH_sf"/>
</dbReference>
<dbReference type="InterPro" id="IPR043128">
    <property type="entry name" value="Rev_trsase/Diguanyl_cyclase"/>
</dbReference>
<reference evidence="10" key="1">
    <citation type="journal article" date="2022" name="Int. J. Mol. Sci.">
        <title>Draft Genome of Tanacetum Coccineum: Genomic Comparison of Closely Related Tanacetum-Family Plants.</title>
        <authorList>
            <person name="Yamashiro T."/>
            <person name="Shiraishi A."/>
            <person name="Nakayama K."/>
            <person name="Satake H."/>
        </authorList>
    </citation>
    <scope>NUCLEOTIDE SEQUENCE</scope>
</reference>
<sequence length="657" mass="74748">MAKEDEDKTAFFTGEGVFYYRKMPFGLKNVGATYQRLVYKVFYDQIGRNLEVYVDDMVIKSTSKEEMLADIKETFKKFRSINMKLNPKKCSFGVEEGPFLGHLITKQGIRANPSKVKAITDVEQLKTLKDVQSLNRKIAALIHFLKGAERSLPFFKVLKSCTDKKNIQWTQEAEAALQEMKKFVEILPTLTAPVQGEVLMMYLTASTESISAALFAKREEEQVPIYFVSRVLQGAELNYPGMEKLILALVHAARRLRRYFQAHMITVLTNSPIKQTLTKPKKSGRVAKWAIELGEHDIVFQERGDETPKDFLIEVPLEDNKKEAEEKADTKPTKTELSCEWKLFIDGVASFDSSDAGLMLIDPEGKEYTYALRFKFKTTNNEAEYEALLVGLRISQEMEITSLAIFVDSQLLVNQIKVSGLLLEDPKESRKIGVKVPQYKLIRGNLYRRSFYTPWLRRVASIQTDDIVKEVHEGSYGFNAEPQSMVVRITKKGYYWPSMHRDAAKVLQDYEKFKEQSAIRKVAESNTITAGSGLPFSHWGVNILGPLPTAPGDLCKGLKVTQSFSPITEHMEIMNHIEKQLARSQQGWVDDLAQVLWVQRMLPRNSQKETPSNLTYGSEAIIPISENDVAKDEKGRINEVNKRRGSKEIASIEEACY</sequence>
<evidence type="ECO:0000256" key="6">
    <source>
        <dbReference type="ARBA" id="ARBA00022918"/>
    </source>
</evidence>
<dbReference type="Pfam" id="PF00078">
    <property type="entry name" value="RVT_1"/>
    <property type="match status" value="1"/>
</dbReference>
<gene>
    <name evidence="10" type="ORF">Tco_0801274</name>
</gene>
<dbReference type="InterPro" id="IPR000477">
    <property type="entry name" value="RT_dom"/>
</dbReference>
<evidence type="ECO:0000259" key="8">
    <source>
        <dbReference type="Pfam" id="PF13456"/>
    </source>
</evidence>
<evidence type="ECO:0000259" key="7">
    <source>
        <dbReference type="Pfam" id="PF00078"/>
    </source>
</evidence>
<keyword evidence="2" id="KW-0548">Nucleotidyltransferase</keyword>
<dbReference type="Gene3D" id="3.30.70.270">
    <property type="match status" value="2"/>
</dbReference>
<evidence type="ECO:0000256" key="5">
    <source>
        <dbReference type="ARBA" id="ARBA00022801"/>
    </source>
</evidence>
<evidence type="ECO:0000256" key="1">
    <source>
        <dbReference type="ARBA" id="ARBA00022679"/>
    </source>
</evidence>
<keyword evidence="1" id="KW-0808">Transferase</keyword>